<protein>
    <submittedName>
        <fullName evidence="2">Uncharacterized protein TCIL3000_11_8830</fullName>
    </submittedName>
</protein>
<gene>
    <name evidence="2" type="ORF">TCIL3000_11_8830</name>
</gene>
<organism evidence="2">
    <name type="scientific">Trypanosoma congolense (strain IL3000)</name>
    <dbReference type="NCBI Taxonomy" id="1068625"/>
    <lineage>
        <taxon>Eukaryota</taxon>
        <taxon>Discoba</taxon>
        <taxon>Euglenozoa</taxon>
        <taxon>Kinetoplastea</taxon>
        <taxon>Metakinetoplastina</taxon>
        <taxon>Trypanosomatida</taxon>
        <taxon>Trypanosomatidae</taxon>
        <taxon>Trypanosoma</taxon>
        <taxon>Nannomonas</taxon>
    </lineage>
</organism>
<dbReference type="AlphaFoldDB" id="G0V1A5"/>
<evidence type="ECO:0000256" key="1">
    <source>
        <dbReference type="SAM" id="MobiDB-lite"/>
    </source>
</evidence>
<feature type="region of interest" description="Disordered" evidence="1">
    <location>
        <begin position="30"/>
        <end position="73"/>
    </location>
</feature>
<name>G0V1A5_TRYCI</name>
<feature type="region of interest" description="Disordered" evidence="1">
    <location>
        <begin position="221"/>
        <end position="247"/>
    </location>
</feature>
<proteinExistence type="predicted"/>
<dbReference type="VEuPathDB" id="TriTrypDB:TcIL3000.11.8830"/>
<feature type="compositionally biased region" description="Basic and acidic residues" evidence="1">
    <location>
        <begin position="49"/>
        <end position="73"/>
    </location>
</feature>
<sequence length="276" mass="30117">MDDTGAHKDAGVHTGNDEFNQMLMSMTTASVGGTEASEQWVARKKGRGDKRLRGSEKVGVDAQKRSRSEDHGCNEVLAGPERVVESVGEALDTSGQHSKAKGQCTHELMVHRLMEYVMTREVGGRRSAAQCDSGKRIPPRSALLAEAAIMRPAAQHHVHHVIHGATSVSHGEKALDDITLYRRKLYCCSYDRDIVGGYFSDKPLHTFEHLRTLVQRGLRNQMGEDVGERRTTSVTSDGSVEGSPRADGAVVLFDGVEGKTLGSFLKDSSSEEDSDR</sequence>
<accession>G0V1A5</accession>
<reference evidence="2" key="1">
    <citation type="journal article" date="2012" name="Proc. Natl. Acad. Sci. U.S.A.">
        <title>Antigenic diversity is generated by distinct evolutionary mechanisms in African trypanosome species.</title>
        <authorList>
            <person name="Jackson A.P."/>
            <person name="Berry A."/>
            <person name="Aslett M."/>
            <person name="Allison H.C."/>
            <person name="Burton P."/>
            <person name="Vavrova-Anderson J."/>
            <person name="Brown R."/>
            <person name="Browne H."/>
            <person name="Corton N."/>
            <person name="Hauser H."/>
            <person name="Gamble J."/>
            <person name="Gilderthorp R."/>
            <person name="Marcello L."/>
            <person name="McQuillan J."/>
            <person name="Otto T.D."/>
            <person name="Quail M.A."/>
            <person name="Sanders M.J."/>
            <person name="van Tonder A."/>
            <person name="Ginger M.L."/>
            <person name="Field M.C."/>
            <person name="Barry J.D."/>
            <person name="Hertz-Fowler C."/>
            <person name="Berriman M."/>
        </authorList>
    </citation>
    <scope>NUCLEOTIDE SEQUENCE</scope>
    <source>
        <strain evidence="2">IL3000</strain>
    </source>
</reference>
<evidence type="ECO:0000313" key="2">
    <source>
        <dbReference type="EMBL" id="CCC95426.1"/>
    </source>
</evidence>
<dbReference type="EMBL" id="HE575324">
    <property type="protein sequence ID" value="CCC95426.1"/>
    <property type="molecule type" value="Genomic_DNA"/>
</dbReference>